<dbReference type="InterPro" id="IPR043129">
    <property type="entry name" value="ATPase_NBD"/>
</dbReference>
<name>A0A1I2RVP4_9BACI</name>
<protein>
    <submittedName>
        <fullName evidence="2">Glucokinase</fullName>
    </submittedName>
</protein>
<dbReference type="Gene3D" id="3.30.420.40">
    <property type="match status" value="2"/>
</dbReference>
<sequence length="297" mass="31263">MGINIGIDLGGTNIRVAIINKNGMVEELLQEPTEVEKGHLHTIKKMVNMIHTISEGKKRIDGIGIGAPGPLDPKRGVILGPPNLPGWDEVYLVDEVSQHFSASVYLTNDANAAALAEATYGSGKGYESVYYVTVSTGVGGGLVVNGQVFQGAQGFAGEIGNMIVQRGGSQYSNLNKGALEGYASGTAIGKQAKELHDIEGGAEAVFDLVREGNEEAWQIVNDAVDYLAVGIANVTHVVNPDVFVIGGGVMNAGDLVWTPLREKVKGYVYEELVPYINLQPSSLSGDAGVIGASLLTR</sequence>
<dbReference type="InterPro" id="IPR000600">
    <property type="entry name" value="ROK"/>
</dbReference>
<dbReference type="Proteomes" id="UP000198897">
    <property type="component" value="Unassembled WGS sequence"/>
</dbReference>
<organism evidence="2 3">
    <name type="scientific">Halobacillus alkaliphilus</name>
    <dbReference type="NCBI Taxonomy" id="396056"/>
    <lineage>
        <taxon>Bacteria</taxon>
        <taxon>Bacillati</taxon>
        <taxon>Bacillota</taxon>
        <taxon>Bacilli</taxon>
        <taxon>Bacillales</taxon>
        <taxon>Bacillaceae</taxon>
        <taxon>Halobacillus</taxon>
    </lineage>
</organism>
<dbReference type="EMBL" id="FOOG01000041">
    <property type="protein sequence ID" value="SFG41826.1"/>
    <property type="molecule type" value="Genomic_DNA"/>
</dbReference>
<dbReference type="Pfam" id="PF00480">
    <property type="entry name" value="ROK"/>
    <property type="match status" value="1"/>
</dbReference>
<keyword evidence="2" id="KW-0418">Kinase</keyword>
<dbReference type="PANTHER" id="PTHR18964:SF149">
    <property type="entry name" value="BIFUNCTIONAL UDP-N-ACETYLGLUCOSAMINE 2-EPIMERASE_N-ACETYLMANNOSAMINE KINASE"/>
    <property type="match status" value="1"/>
</dbReference>
<accession>A0A1I2RVP4</accession>
<evidence type="ECO:0000256" key="1">
    <source>
        <dbReference type="ARBA" id="ARBA00006479"/>
    </source>
</evidence>
<proteinExistence type="inferred from homology"/>
<keyword evidence="2" id="KW-0808">Transferase</keyword>
<dbReference type="PANTHER" id="PTHR18964">
    <property type="entry name" value="ROK (REPRESSOR, ORF, KINASE) FAMILY"/>
    <property type="match status" value="1"/>
</dbReference>
<dbReference type="SUPFAM" id="SSF53067">
    <property type="entry name" value="Actin-like ATPase domain"/>
    <property type="match status" value="1"/>
</dbReference>
<evidence type="ECO:0000313" key="3">
    <source>
        <dbReference type="Proteomes" id="UP000198897"/>
    </source>
</evidence>
<evidence type="ECO:0000313" key="2">
    <source>
        <dbReference type="EMBL" id="SFG41826.1"/>
    </source>
</evidence>
<gene>
    <name evidence="2" type="ORF">SAMN05216353_14124</name>
</gene>
<comment type="similarity">
    <text evidence="1">Belongs to the ROK (NagC/XylR) family.</text>
</comment>
<reference evidence="3" key="1">
    <citation type="submission" date="2016-10" db="EMBL/GenBank/DDBJ databases">
        <authorList>
            <person name="Varghese N."/>
            <person name="Submissions S."/>
        </authorList>
    </citation>
    <scope>NUCLEOTIDE SEQUENCE [LARGE SCALE GENOMIC DNA]</scope>
    <source>
        <strain evidence="3">FP5</strain>
    </source>
</reference>
<dbReference type="GO" id="GO:0016301">
    <property type="term" value="F:kinase activity"/>
    <property type="evidence" value="ECO:0007669"/>
    <property type="project" value="UniProtKB-KW"/>
</dbReference>
<keyword evidence="3" id="KW-1185">Reference proteome</keyword>
<dbReference type="OrthoDB" id="9795247at2"/>
<dbReference type="AlphaFoldDB" id="A0A1I2RVP4"/>
<dbReference type="RefSeq" id="WP_089753814.1">
    <property type="nucleotide sequence ID" value="NZ_FOOG01000041.1"/>
</dbReference>